<dbReference type="Proteomes" id="UP000053038">
    <property type="component" value="Unassembled WGS sequence"/>
</dbReference>
<protein>
    <recommendedName>
        <fullName evidence="3">DUF1120 domain-containing protein</fullName>
    </recommendedName>
</protein>
<organism evidence="1 2">
    <name type="scientific">Pectobacterium fontis</name>
    <dbReference type="NCBI Taxonomy" id="2558042"/>
    <lineage>
        <taxon>Bacteria</taxon>
        <taxon>Pseudomonadati</taxon>
        <taxon>Pseudomonadota</taxon>
        <taxon>Gammaproteobacteria</taxon>
        <taxon>Enterobacterales</taxon>
        <taxon>Pectobacteriaceae</taxon>
        <taxon>Pectobacterium</taxon>
    </lineage>
</organism>
<dbReference type="AlphaFoldDB" id="A0A7V8IIM1"/>
<proteinExistence type="predicted"/>
<comment type="caution">
    <text evidence="1">The sequence shown here is derived from an EMBL/GenBank/DDBJ whole genome shotgun (WGS) entry which is preliminary data.</text>
</comment>
<dbReference type="EMBL" id="JSXC01000033">
    <property type="protein sequence ID" value="KHN51562.1"/>
    <property type="molecule type" value="Genomic_DNA"/>
</dbReference>
<accession>A0A7V8IIM1</accession>
<gene>
    <name evidence="1" type="ORF">OI69_11085</name>
</gene>
<evidence type="ECO:0000313" key="1">
    <source>
        <dbReference type="EMBL" id="KHN51562.1"/>
    </source>
</evidence>
<evidence type="ECO:0000313" key="2">
    <source>
        <dbReference type="Proteomes" id="UP000053038"/>
    </source>
</evidence>
<reference evidence="1 2" key="1">
    <citation type="submission" date="2014-10" db="EMBL/GenBank/DDBJ databases">
        <title>Genome sequence of Pectobacterium carotovorum M022.</title>
        <authorList>
            <person name="Chan K.-G."/>
            <person name="Tan W.-S."/>
        </authorList>
    </citation>
    <scope>NUCLEOTIDE SEQUENCE [LARGE SCALE GENOMIC DNA]</scope>
    <source>
        <strain evidence="1 2">M022</strain>
    </source>
</reference>
<dbReference type="RefSeq" id="WP_039350090.1">
    <property type="nucleotide sequence ID" value="NZ_JSXC01000033.1"/>
</dbReference>
<dbReference type="OrthoDB" id="6572497at2"/>
<evidence type="ECO:0008006" key="3">
    <source>
        <dbReference type="Google" id="ProtNLM"/>
    </source>
</evidence>
<sequence length="234" mass="26098">MQTDLVIGHIMLKTVKRAACVLAVLVIAPPTEMIDGSDIKIIGTLKLTACKSILADGSLPANGITPSALIKRHTFTVLDEKKIRFSTVCDGIWGAIDAIGKKPGEPDYYDVGELFEMRSINMASLEASDIRINSGGYDISFVPDSYAVDGENVSLLIHRNTFGSWGYWKFDNKCIYHASDKRQQFAWTEKSRKLRSLSKSWLAHRVCSRTLIKRQASHQSVKLDGILMLEMVYL</sequence>
<keyword evidence="2" id="KW-1185">Reference proteome</keyword>
<name>A0A7V8IIM1_9GAMM</name>